<dbReference type="Proteomes" id="UP000198596">
    <property type="component" value="Unassembled WGS sequence"/>
</dbReference>
<reference evidence="2" key="1">
    <citation type="submission" date="2016-10" db="EMBL/GenBank/DDBJ databases">
        <authorList>
            <person name="Varghese N."/>
            <person name="Submissions S."/>
        </authorList>
    </citation>
    <scope>NUCLEOTIDE SEQUENCE [LARGE SCALE GENOMIC DNA]</scope>
    <source>
        <strain evidence="2">CGMCC 1.9227</strain>
    </source>
</reference>
<protein>
    <submittedName>
        <fullName evidence="1">Uncharacterized protein</fullName>
    </submittedName>
</protein>
<keyword evidence="2" id="KW-1185">Reference proteome</keyword>
<dbReference type="EMBL" id="FONQ01000010">
    <property type="protein sequence ID" value="SFF16221.1"/>
    <property type="molecule type" value="Genomic_DNA"/>
</dbReference>
<sequence length="42" mass="5020">MKSTFFSRDFLTAKDNISRFDGNYSVLKFIMLNKQPQEKILF</sequence>
<gene>
    <name evidence="1" type="ORF">SAMN04488131_11049</name>
</gene>
<evidence type="ECO:0000313" key="2">
    <source>
        <dbReference type="Proteomes" id="UP000198596"/>
    </source>
</evidence>
<evidence type="ECO:0000313" key="1">
    <source>
        <dbReference type="EMBL" id="SFF16221.1"/>
    </source>
</evidence>
<organism evidence="1 2">
    <name type="scientific">Flavobacterium xueshanense</name>
    <dbReference type="NCBI Taxonomy" id="935223"/>
    <lineage>
        <taxon>Bacteria</taxon>
        <taxon>Pseudomonadati</taxon>
        <taxon>Bacteroidota</taxon>
        <taxon>Flavobacteriia</taxon>
        <taxon>Flavobacteriales</taxon>
        <taxon>Flavobacteriaceae</taxon>
        <taxon>Flavobacterium</taxon>
    </lineage>
</organism>
<accession>A0A1I2GHW7</accession>
<dbReference type="AlphaFoldDB" id="A0A1I2GHW7"/>
<name>A0A1I2GHW7_9FLAO</name>
<proteinExistence type="predicted"/>
<dbReference type="STRING" id="935223.SAMN04488131_11049"/>